<evidence type="ECO:0000259" key="17">
    <source>
        <dbReference type="PROSITE" id="PS50873"/>
    </source>
</evidence>
<evidence type="ECO:0000256" key="6">
    <source>
        <dbReference type="ARBA" id="ARBA00022617"/>
    </source>
</evidence>
<dbReference type="GO" id="GO:0000302">
    <property type="term" value="P:response to reactive oxygen species"/>
    <property type="evidence" value="ECO:0007669"/>
    <property type="project" value="TreeGrafter"/>
</dbReference>
<dbReference type="GO" id="GO:0046872">
    <property type="term" value="F:metal ion binding"/>
    <property type="evidence" value="ECO:0007669"/>
    <property type="project" value="UniProtKB-KW"/>
</dbReference>
<evidence type="ECO:0000256" key="11">
    <source>
        <dbReference type="ARBA" id="ARBA00023128"/>
    </source>
</evidence>
<keyword evidence="15" id="KW-0040">ANK repeat</keyword>
<evidence type="ECO:0000256" key="13">
    <source>
        <dbReference type="ARBA" id="ARBA00040313"/>
    </source>
</evidence>
<dbReference type="Pfam" id="PF00141">
    <property type="entry name" value="peroxidase"/>
    <property type="match status" value="1"/>
</dbReference>
<dbReference type="GO" id="GO:0034599">
    <property type="term" value="P:cellular response to oxidative stress"/>
    <property type="evidence" value="ECO:0007669"/>
    <property type="project" value="InterPro"/>
</dbReference>
<dbReference type="PROSITE" id="PS50873">
    <property type="entry name" value="PEROXIDASE_4"/>
    <property type="match status" value="1"/>
</dbReference>
<evidence type="ECO:0000256" key="14">
    <source>
        <dbReference type="ARBA" id="ARBA00049265"/>
    </source>
</evidence>
<keyword evidence="9" id="KW-0560">Oxidoreductase</keyword>
<dbReference type="InterPro" id="IPR010255">
    <property type="entry name" value="Haem_peroxidase_sf"/>
</dbReference>
<feature type="region of interest" description="Disordered" evidence="16">
    <location>
        <begin position="1"/>
        <end position="29"/>
    </location>
</feature>
<evidence type="ECO:0000256" key="1">
    <source>
        <dbReference type="ARBA" id="ARBA00001970"/>
    </source>
</evidence>
<dbReference type="SUPFAM" id="SSF48113">
    <property type="entry name" value="Heme-dependent peroxidases"/>
    <property type="match status" value="1"/>
</dbReference>
<dbReference type="PROSITE" id="PS50088">
    <property type="entry name" value="ANK_REPEAT"/>
    <property type="match status" value="1"/>
</dbReference>
<gene>
    <name evidence="18" type="ORF">CLAU1311_LOCUS9090</name>
</gene>
<keyword evidence="6" id="KW-0349">Heme</keyword>
<feature type="domain" description="Plant heme peroxidase family profile" evidence="17">
    <location>
        <begin position="110"/>
        <end position="293"/>
    </location>
</feature>
<dbReference type="PROSITE" id="PS50297">
    <property type="entry name" value="ANK_REP_REGION"/>
    <property type="match status" value="1"/>
</dbReference>
<dbReference type="FunFam" id="1.10.420.10:FF:000009">
    <property type="entry name" value="Ascorbate peroxidase"/>
    <property type="match status" value="1"/>
</dbReference>
<evidence type="ECO:0000313" key="18">
    <source>
        <dbReference type="EMBL" id="CAE0028454.1"/>
    </source>
</evidence>
<dbReference type="EC" id="1.11.1.5" evidence="12"/>
<keyword evidence="11" id="KW-0496">Mitochondrion</keyword>
<keyword evidence="10" id="KW-0408">Iron</keyword>
<evidence type="ECO:0000256" key="15">
    <source>
        <dbReference type="PROSITE-ProRule" id="PRU00023"/>
    </source>
</evidence>
<dbReference type="InterPro" id="IPR002110">
    <property type="entry name" value="Ankyrin_rpt"/>
</dbReference>
<dbReference type="InterPro" id="IPR019793">
    <property type="entry name" value="Peroxidases_heam-ligand_BS"/>
</dbReference>
<dbReference type="EMBL" id="HBHU01013948">
    <property type="protein sequence ID" value="CAE0028454.1"/>
    <property type="molecule type" value="Transcribed_RNA"/>
</dbReference>
<dbReference type="GO" id="GO:0042744">
    <property type="term" value="P:hydrogen peroxide catabolic process"/>
    <property type="evidence" value="ECO:0007669"/>
    <property type="project" value="TreeGrafter"/>
</dbReference>
<dbReference type="EC" id="1.11.1.11" evidence="5"/>
<dbReference type="PROSITE" id="PS00435">
    <property type="entry name" value="PEROXIDASE_1"/>
    <property type="match status" value="1"/>
</dbReference>
<evidence type="ECO:0000256" key="12">
    <source>
        <dbReference type="ARBA" id="ARBA00039063"/>
    </source>
</evidence>
<comment type="cofactor">
    <cofactor evidence="1">
        <name>heme b</name>
        <dbReference type="ChEBI" id="CHEBI:60344"/>
    </cofactor>
</comment>
<dbReference type="GO" id="GO:0004130">
    <property type="term" value="F:cytochrome-c peroxidase activity"/>
    <property type="evidence" value="ECO:0007669"/>
    <property type="project" value="UniProtKB-EC"/>
</dbReference>
<dbReference type="Gene3D" id="1.10.420.10">
    <property type="entry name" value="Peroxidase, domain 2"/>
    <property type="match status" value="1"/>
</dbReference>
<feature type="region of interest" description="Disordered" evidence="16">
    <location>
        <begin position="64"/>
        <end position="83"/>
    </location>
</feature>
<keyword evidence="8" id="KW-0809">Transit peptide</keyword>
<evidence type="ECO:0000256" key="7">
    <source>
        <dbReference type="ARBA" id="ARBA00022723"/>
    </source>
</evidence>
<evidence type="ECO:0000256" key="3">
    <source>
        <dbReference type="ARBA" id="ARBA00004569"/>
    </source>
</evidence>
<dbReference type="GO" id="GO:0005759">
    <property type="term" value="C:mitochondrial matrix"/>
    <property type="evidence" value="ECO:0007669"/>
    <property type="project" value="UniProtKB-SubCell"/>
</dbReference>
<dbReference type="GO" id="GO:0020037">
    <property type="term" value="F:heme binding"/>
    <property type="evidence" value="ECO:0007669"/>
    <property type="project" value="InterPro"/>
</dbReference>
<dbReference type="Pfam" id="PF12796">
    <property type="entry name" value="Ank_2"/>
    <property type="match status" value="1"/>
</dbReference>
<dbReference type="SMART" id="SM00248">
    <property type="entry name" value="ANK"/>
    <property type="match status" value="2"/>
</dbReference>
<evidence type="ECO:0000256" key="9">
    <source>
        <dbReference type="ARBA" id="ARBA00023002"/>
    </source>
</evidence>
<dbReference type="Gene3D" id="1.10.520.10">
    <property type="match status" value="1"/>
</dbReference>
<proteinExistence type="inferred from homology"/>
<evidence type="ECO:0000256" key="2">
    <source>
        <dbReference type="ARBA" id="ARBA00004305"/>
    </source>
</evidence>
<dbReference type="PRINTS" id="PR00458">
    <property type="entry name" value="PEROXIDASE"/>
</dbReference>
<dbReference type="InterPro" id="IPR036770">
    <property type="entry name" value="Ankyrin_rpt-contain_sf"/>
</dbReference>
<dbReference type="InterPro" id="IPR002016">
    <property type="entry name" value="Haem_peroxidase"/>
</dbReference>
<evidence type="ECO:0000256" key="8">
    <source>
        <dbReference type="ARBA" id="ARBA00022946"/>
    </source>
</evidence>
<dbReference type="InterPro" id="IPR002207">
    <property type="entry name" value="Peroxidase_I"/>
</dbReference>
<comment type="subcellular location">
    <subcellularLocation>
        <location evidence="3">Mitochondrion intermembrane space</location>
    </subcellularLocation>
    <subcellularLocation>
        <location evidence="2">Mitochondrion matrix</location>
    </subcellularLocation>
</comment>
<comment type="similarity">
    <text evidence="4">Belongs to the peroxidase family. Ascorbate peroxidase subfamily.</text>
</comment>
<dbReference type="GO" id="GO:0016688">
    <property type="term" value="F:L-ascorbate peroxidase activity"/>
    <property type="evidence" value="ECO:0007669"/>
    <property type="project" value="UniProtKB-EC"/>
</dbReference>
<comment type="catalytic activity">
    <reaction evidence="14">
        <text>2 Fe(II)-[cytochrome c] + H2O2 + 2 H(+) = 2 Fe(III)-[cytochrome c] + 2 H2O</text>
        <dbReference type="Rhea" id="RHEA:16581"/>
        <dbReference type="Rhea" id="RHEA-COMP:10350"/>
        <dbReference type="Rhea" id="RHEA-COMP:14399"/>
        <dbReference type="ChEBI" id="CHEBI:15377"/>
        <dbReference type="ChEBI" id="CHEBI:15378"/>
        <dbReference type="ChEBI" id="CHEBI:16240"/>
        <dbReference type="ChEBI" id="CHEBI:29033"/>
        <dbReference type="ChEBI" id="CHEBI:29034"/>
        <dbReference type="EC" id="1.11.1.5"/>
    </reaction>
</comment>
<keyword evidence="7" id="KW-0479">Metal-binding</keyword>
<dbReference type="SUPFAM" id="SSF48403">
    <property type="entry name" value="Ankyrin repeat"/>
    <property type="match status" value="1"/>
</dbReference>
<name>A0A7S3E502_9CHLO</name>
<dbReference type="PANTHER" id="PTHR31356:SF58">
    <property type="entry name" value="CYTOCHROME C PEROXIDASE, MITOCHONDRIAL"/>
    <property type="match status" value="1"/>
</dbReference>
<evidence type="ECO:0000256" key="5">
    <source>
        <dbReference type="ARBA" id="ARBA00012940"/>
    </source>
</evidence>
<dbReference type="PANTHER" id="PTHR31356">
    <property type="entry name" value="THYLAKOID LUMENAL 29 KDA PROTEIN, CHLOROPLASTIC-RELATED"/>
    <property type="match status" value="1"/>
</dbReference>
<sequence length="447" mass="48464">MAGEGSKYEGGATMVNPEGKGGHAAVDPGINKDALKSEIREALINRKANACPMAVRVAWHSAGTFDARDGTGGSNGSLMRYEPERSDPANAGLYIIHDMLHAVKKRNPNVSYADLWTLAGSLAVGFTHGPEVPHQFGRVDAPQGTPTPANGRLPDAAQGPAHVREVFSRMGLSERETVALVGAHTLGRCHIVRSGYDGKWTRNPLKFDNEYFRNLLHLTWRPKKWNGPLQYEDAESGELMMLPADIALIEDPAYKRWVELYARDEEAFFKDFADAFAKLLSLGCPKQACPHLNNTARGVNTSAPANLRDAASAEFREAAMHGHSIDLMKKIAADADVHALEKSSGRSALHKAAFWGHEGTVCYLVHECGLNKDLQDYNGDTPLLDAVRFGHVKVVEILAQAGASTSLKNAEGFDAFGLAKEYNKPAVLEALKKAAGGKKGGWFNSKI</sequence>
<evidence type="ECO:0000256" key="10">
    <source>
        <dbReference type="ARBA" id="ARBA00023004"/>
    </source>
</evidence>
<evidence type="ECO:0000256" key="16">
    <source>
        <dbReference type="SAM" id="MobiDB-lite"/>
    </source>
</evidence>
<dbReference type="InterPro" id="IPR044831">
    <property type="entry name" value="Ccp1-like"/>
</dbReference>
<reference evidence="18" key="1">
    <citation type="submission" date="2021-01" db="EMBL/GenBank/DDBJ databases">
        <authorList>
            <person name="Corre E."/>
            <person name="Pelletier E."/>
            <person name="Niang G."/>
            <person name="Scheremetjew M."/>
            <person name="Finn R."/>
            <person name="Kale V."/>
            <person name="Holt S."/>
            <person name="Cochrane G."/>
            <person name="Meng A."/>
            <person name="Brown T."/>
            <person name="Cohen L."/>
        </authorList>
    </citation>
    <scope>NUCLEOTIDE SEQUENCE</scope>
    <source>
        <strain evidence="18">RCC856</strain>
    </source>
</reference>
<feature type="repeat" description="ANK" evidence="15">
    <location>
        <begin position="378"/>
        <end position="410"/>
    </location>
</feature>
<evidence type="ECO:0000256" key="4">
    <source>
        <dbReference type="ARBA" id="ARBA00006873"/>
    </source>
</evidence>
<dbReference type="PRINTS" id="PR00459">
    <property type="entry name" value="ASPEROXIDASE"/>
</dbReference>
<accession>A0A7S3E502</accession>
<organism evidence="18">
    <name type="scientific">Chloropicon laureae</name>
    <dbReference type="NCBI Taxonomy" id="464258"/>
    <lineage>
        <taxon>Eukaryota</taxon>
        <taxon>Viridiplantae</taxon>
        <taxon>Chlorophyta</taxon>
        <taxon>Chloropicophyceae</taxon>
        <taxon>Chloropicales</taxon>
        <taxon>Chloropicaceae</taxon>
        <taxon>Chloropicon</taxon>
    </lineage>
</organism>
<protein>
    <recommendedName>
        <fullName evidence="13">Cytochrome c peroxidase, mitochondrial</fullName>
        <ecNumber evidence="5">1.11.1.11</ecNumber>
        <ecNumber evidence="12">1.11.1.5</ecNumber>
    </recommendedName>
</protein>
<dbReference type="AlphaFoldDB" id="A0A7S3E502"/>
<dbReference type="Gene3D" id="1.25.40.20">
    <property type="entry name" value="Ankyrin repeat-containing domain"/>
    <property type="match status" value="1"/>
</dbReference>
<dbReference type="GO" id="GO:0005758">
    <property type="term" value="C:mitochondrial intermembrane space"/>
    <property type="evidence" value="ECO:0007669"/>
    <property type="project" value="UniProtKB-SubCell"/>
</dbReference>